<dbReference type="Proteomes" id="UP000516380">
    <property type="component" value="Chromosome"/>
</dbReference>
<name>A0A7G1IH78_MYCKA</name>
<accession>A0A7G1IH78</accession>
<gene>
    <name evidence="2" type="ORF">NIIDMKKI_42910</name>
</gene>
<reference evidence="2 3" key="1">
    <citation type="submission" date="2020-07" db="EMBL/GenBank/DDBJ databases">
        <title>Mycobacterium kansasii (former subtype) with zoonotic potential isolated from diseased indoor pet cat, Japan.</title>
        <authorList>
            <person name="Fukano H."/>
            <person name="Terazono T."/>
            <person name="Hoshino Y."/>
        </authorList>
    </citation>
    <scope>NUCLEOTIDE SEQUENCE [LARGE SCALE GENOMIC DNA]</scope>
    <source>
        <strain evidence="2 3">Kuro-I</strain>
    </source>
</reference>
<feature type="compositionally biased region" description="Basic residues" evidence="1">
    <location>
        <begin position="1"/>
        <end position="23"/>
    </location>
</feature>
<evidence type="ECO:0000313" key="2">
    <source>
        <dbReference type="EMBL" id="BCI89085.1"/>
    </source>
</evidence>
<organism evidence="2 3">
    <name type="scientific">Mycobacterium kansasii</name>
    <dbReference type="NCBI Taxonomy" id="1768"/>
    <lineage>
        <taxon>Bacteria</taxon>
        <taxon>Bacillati</taxon>
        <taxon>Actinomycetota</taxon>
        <taxon>Actinomycetes</taxon>
        <taxon>Mycobacteriales</taxon>
        <taxon>Mycobacteriaceae</taxon>
        <taxon>Mycobacterium</taxon>
    </lineage>
</organism>
<sequence length="133" mass="14673">MLIHTHHIHRRQPPTRISGHRHQNPLQAGSQISNPEIGKRATGSYRSEKKPVVIFDEVQAKIIYVGNGCVKCPCRGPIECKAIRRGDKIDAYPTRIPNVLGLVIQGMNRKSLMPKGLLNLQIDVPAEIGSSGP</sequence>
<dbReference type="AlphaFoldDB" id="A0A7G1IH78"/>
<proteinExistence type="predicted"/>
<feature type="compositionally biased region" description="Polar residues" evidence="1">
    <location>
        <begin position="24"/>
        <end position="34"/>
    </location>
</feature>
<keyword evidence="3" id="KW-1185">Reference proteome</keyword>
<evidence type="ECO:0000313" key="3">
    <source>
        <dbReference type="Proteomes" id="UP000516380"/>
    </source>
</evidence>
<feature type="region of interest" description="Disordered" evidence="1">
    <location>
        <begin position="1"/>
        <end position="43"/>
    </location>
</feature>
<dbReference type="EMBL" id="AP023343">
    <property type="protein sequence ID" value="BCI89085.1"/>
    <property type="molecule type" value="Genomic_DNA"/>
</dbReference>
<evidence type="ECO:0000256" key="1">
    <source>
        <dbReference type="SAM" id="MobiDB-lite"/>
    </source>
</evidence>
<protein>
    <submittedName>
        <fullName evidence="2">Uncharacterized protein</fullName>
    </submittedName>
</protein>